<organism evidence="2">
    <name type="scientific">Cyprideis torosa</name>
    <dbReference type="NCBI Taxonomy" id="163714"/>
    <lineage>
        <taxon>Eukaryota</taxon>
        <taxon>Metazoa</taxon>
        <taxon>Ecdysozoa</taxon>
        <taxon>Arthropoda</taxon>
        <taxon>Crustacea</taxon>
        <taxon>Oligostraca</taxon>
        <taxon>Ostracoda</taxon>
        <taxon>Podocopa</taxon>
        <taxon>Podocopida</taxon>
        <taxon>Cytherocopina</taxon>
        <taxon>Cytheroidea</taxon>
        <taxon>Cytherideidae</taxon>
        <taxon>Cyprideis</taxon>
    </lineage>
</organism>
<evidence type="ECO:0000256" key="1">
    <source>
        <dbReference type="SAM" id="MobiDB-lite"/>
    </source>
</evidence>
<dbReference type="EMBL" id="OB661068">
    <property type="protein sequence ID" value="CAD7227205.1"/>
    <property type="molecule type" value="Genomic_DNA"/>
</dbReference>
<name>A0A7R8WB91_9CRUS</name>
<dbReference type="AlphaFoldDB" id="A0A7R8WB91"/>
<feature type="compositionally biased region" description="Polar residues" evidence="1">
    <location>
        <begin position="31"/>
        <end position="45"/>
    </location>
</feature>
<feature type="region of interest" description="Disordered" evidence="1">
    <location>
        <begin position="1"/>
        <end position="69"/>
    </location>
</feature>
<accession>A0A7R8WB91</accession>
<proteinExistence type="predicted"/>
<gene>
    <name evidence="2" type="ORF">CTOB1V02_LOCUS5114</name>
</gene>
<reference evidence="2" key="1">
    <citation type="submission" date="2020-11" db="EMBL/GenBank/DDBJ databases">
        <authorList>
            <person name="Tran Van P."/>
        </authorList>
    </citation>
    <scope>NUCLEOTIDE SEQUENCE</scope>
</reference>
<dbReference type="OrthoDB" id="8300537at2759"/>
<sequence>MASKAKKKSAKSAAASADDDGGRSGLKKAQRATSNVFAMFTQTQMEEFKETPPSNSRPLPIVAPPSAKA</sequence>
<protein>
    <submittedName>
        <fullName evidence="2">Uncharacterized protein</fullName>
    </submittedName>
</protein>
<feature type="compositionally biased region" description="Basic residues" evidence="1">
    <location>
        <begin position="1"/>
        <end position="10"/>
    </location>
</feature>
<evidence type="ECO:0000313" key="2">
    <source>
        <dbReference type="EMBL" id="CAD7227205.1"/>
    </source>
</evidence>